<reference evidence="1" key="1">
    <citation type="submission" date="2018-04" db="EMBL/GenBank/DDBJ databases">
        <authorList>
            <person name="Go L.Y."/>
            <person name="Mitchell J.A."/>
        </authorList>
    </citation>
    <scope>NUCLEOTIDE SEQUENCE</scope>
    <source>
        <tissue evidence="1">Whole organism</tissue>
    </source>
</reference>
<proteinExistence type="predicted"/>
<accession>A0A336MFH4</accession>
<evidence type="ECO:0000313" key="1">
    <source>
        <dbReference type="EMBL" id="SSX09250.1"/>
    </source>
</evidence>
<dbReference type="EMBL" id="UFQT01001146">
    <property type="protein sequence ID" value="SSX29152.1"/>
    <property type="molecule type" value="Genomic_DNA"/>
</dbReference>
<dbReference type="VEuPathDB" id="VectorBase:CSON000888"/>
<evidence type="ECO:0000313" key="2">
    <source>
        <dbReference type="EMBL" id="SSX29152.1"/>
    </source>
</evidence>
<sequence length="61" mass="7155">MNCYKKIVDIIKARKGQDYILLVLITLEHNCKGARDVILTNIHSSKFLTEKSFWNKLHCYS</sequence>
<reference evidence="2" key="2">
    <citation type="submission" date="2018-07" db="EMBL/GenBank/DDBJ databases">
        <authorList>
            <person name="Quirk P.G."/>
            <person name="Krulwich T.A."/>
        </authorList>
    </citation>
    <scope>NUCLEOTIDE SEQUENCE</scope>
</reference>
<protein>
    <submittedName>
        <fullName evidence="2">CSON000888 protein</fullName>
    </submittedName>
</protein>
<name>A0A336MFH4_CULSO</name>
<dbReference type="AlphaFoldDB" id="A0A336MFH4"/>
<organism evidence="2">
    <name type="scientific">Culicoides sonorensis</name>
    <name type="common">Biting midge</name>
    <dbReference type="NCBI Taxonomy" id="179676"/>
    <lineage>
        <taxon>Eukaryota</taxon>
        <taxon>Metazoa</taxon>
        <taxon>Ecdysozoa</taxon>
        <taxon>Arthropoda</taxon>
        <taxon>Hexapoda</taxon>
        <taxon>Insecta</taxon>
        <taxon>Pterygota</taxon>
        <taxon>Neoptera</taxon>
        <taxon>Endopterygota</taxon>
        <taxon>Diptera</taxon>
        <taxon>Nematocera</taxon>
        <taxon>Chironomoidea</taxon>
        <taxon>Ceratopogonidae</taxon>
        <taxon>Ceratopogoninae</taxon>
        <taxon>Culicoides</taxon>
        <taxon>Monoculicoides</taxon>
    </lineage>
</organism>
<dbReference type="EMBL" id="UFQS01001146">
    <property type="protein sequence ID" value="SSX09250.1"/>
    <property type="molecule type" value="Genomic_DNA"/>
</dbReference>
<gene>
    <name evidence="2" type="primary">CSON000888</name>
</gene>